<accession>A0A8S5N785</accession>
<sequence length="62" mass="7367">MDATLLQYGAIGAMLIYFIWKDKSTFEMYKNTMQRMADLLEAIQKEQSELKKDVEEIKKFIK</sequence>
<organism evidence="2">
    <name type="scientific">Podoviridae sp. ct7K12</name>
    <dbReference type="NCBI Taxonomy" id="2826540"/>
    <lineage>
        <taxon>Viruses</taxon>
        <taxon>Duplodnaviria</taxon>
        <taxon>Heunggongvirae</taxon>
        <taxon>Uroviricota</taxon>
        <taxon>Caudoviricetes</taxon>
    </lineage>
</organism>
<evidence type="ECO:0000313" key="2">
    <source>
        <dbReference type="EMBL" id="DAD90340.1"/>
    </source>
</evidence>
<proteinExistence type="predicted"/>
<name>A0A8S5N785_9CAUD</name>
<protein>
    <submittedName>
        <fullName evidence="2">Holin family protein</fullName>
    </submittedName>
</protein>
<feature type="coiled-coil region" evidence="1">
    <location>
        <begin position="26"/>
        <end position="60"/>
    </location>
</feature>
<dbReference type="EMBL" id="BK015083">
    <property type="protein sequence ID" value="DAD90340.1"/>
    <property type="molecule type" value="Genomic_DNA"/>
</dbReference>
<reference evidence="2" key="1">
    <citation type="journal article" date="2021" name="Proc. Natl. Acad. Sci. U.S.A.">
        <title>A Catalog of Tens of Thousands of Viruses from Human Metagenomes Reveals Hidden Associations with Chronic Diseases.</title>
        <authorList>
            <person name="Tisza M.J."/>
            <person name="Buck C.B."/>
        </authorList>
    </citation>
    <scope>NUCLEOTIDE SEQUENCE</scope>
    <source>
        <strain evidence="2">Ct7K12</strain>
    </source>
</reference>
<evidence type="ECO:0000256" key="1">
    <source>
        <dbReference type="SAM" id="Coils"/>
    </source>
</evidence>
<keyword evidence="1" id="KW-0175">Coiled coil</keyword>